<feature type="domain" description="Fungal lipase-type" evidence="5">
    <location>
        <begin position="91"/>
        <end position="232"/>
    </location>
</feature>
<evidence type="ECO:0000259" key="5">
    <source>
        <dbReference type="Pfam" id="PF01764"/>
    </source>
</evidence>
<dbReference type="Pfam" id="PF01764">
    <property type="entry name" value="Lipase_3"/>
    <property type="match status" value="1"/>
</dbReference>
<comment type="catalytic activity">
    <reaction evidence="3">
        <text>a diacylglycerol + H2O = a monoacylglycerol + a fatty acid + H(+)</text>
        <dbReference type="Rhea" id="RHEA:32731"/>
        <dbReference type="ChEBI" id="CHEBI:15377"/>
        <dbReference type="ChEBI" id="CHEBI:15378"/>
        <dbReference type="ChEBI" id="CHEBI:17408"/>
        <dbReference type="ChEBI" id="CHEBI:18035"/>
        <dbReference type="ChEBI" id="CHEBI:28868"/>
    </reaction>
</comment>
<comment type="similarity">
    <text evidence="2">Belongs to the AB hydrolase superfamily. Lipase family. Class 3 subfamily.</text>
</comment>
<evidence type="ECO:0000313" key="6">
    <source>
        <dbReference type="EMBL" id="KAI0301189.1"/>
    </source>
</evidence>
<dbReference type="InterPro" id="IPR002921">
    <property type="entry name" value="Fungal_lipase-type"/>
</dbReference>
<keyword evidence="7" id="KW-1185">Reference proteome</keyword>
<evidence type="ECO:0000256" key="2">
    <source>
        <dbReference type="ARBA" id="ARBA00043996"/>
    </source>
</evidence>
<dbReference type="GO" id="GO:0006629">
    <property type="term" value="P:lipid metabolic process"/>
    <property type="evidence" value="ECO:0007669"/>
    <property type="project" value="InterPro"/>
</dbReference>
<dbReference type="CDD" id="cd00519">
    <property type="entry name" value="Lipase_3"/>
    <property type="match status" value="1"/>
</dbReference>
<organism evidence="6 7">
    <name type="scientific">Multifurca ochricompacta</name>
    <dbReference type="NCBI Taxonomy" id="376703"/>
    <lineage>
        <taxon>Eukaryota</taxon>
        <taxon>Fungi</taxon>
        <taxon>Dikarya</taxon>
        <taxon>Basidiomycota</taxon>
        <taxon>Agaricomycotina</taxon>
        <taxon>Agaricomycetes</taxon>
        <taxon>Russulales</taxon>
        <taxon>Russulaceae</taxon>
        <taxon>Multifurca</taxon>
    </lineage>
</organism>
<dbReference type="PANTHER" id="PTHR45856">
    <property type="entry name" value="ALPHA/BETA-HYDROLASES SUPERFAMILY PROTEIN"/>
    <property type="match status" value="1"/>
</dbReference>
<protein>
    <submittedName>
        <fullName evidence="6">Alpha/beta-hydrolase</fullName>
    </submittedName>
</protein>
<accession>A0AAD4QL40</accession>
<evidence type="ECO:0000313" key="7">
    <source>
        <dbReference type="Proteomes" id="UP001203297"/>
    </source>
</evidence>
<dbReference type="InterPro" id="IPR029058">
    <property type="entry name" value="AB_hydrolase_fold"/>
</dbReference>
<dbReference type="Proteomes" id="UP001203297">
    <property type="component" value="Unassembled WGS sequence"/>
</dbReference>
<keyword evidence="1" id="KW-1015">Disulfide bond</keyword>
<evidence type="ECO:0000256" key="4">
    <source>
        <dbReference type="ARBA" id="ARBA00048461"/>
    </source>
</evidence>
<gene>
    <name evidence="6" type="ORF">B0F90DRAFT_1843500</name>
</gene>
<evidence type="ECO:0000256" key="1">
    <source>
        <dbReference type="ARBA" id="ARBA00023157"/>
    </source>
</evidence>
<dbReference type="Gene3D" id="3.40.50.1820">
    <property type="entry name" value="alpha/beta hydrolase"/>
    <property type="match status" value="1"/>
</dbReference>
<dbReference type="PANTHER" id="PTHR45856:SF25">
    <property type="entry name" value="FUNGAL LIPASE-LIKE DOMAIN-CONTAINING PROTEIN"/>
    <property type="match status" value="1"/>
</dbReference>
<name>A0AAD4QL40_9AGAM</name>
<dbReference type="AlphaFoldDB" id="A0AAD4QL40"/>
<comment type="caution">
    <text evidence="6">The sequence shown here is derived from an EMBL/GenBank/DDBJ whole genome shotgun (WGS) entry which is preliminary data.</text>
</comment>
<reference evidence="6" key="1">
    <citation type="journal article" date="2022" name="New Phytol.">
        <title>Evolutionary transition to the ectomycorrhizal habit in the genomes of a hyperdiverse lineage of mushroom-forming fungi.</title>
        <authorList>
            <person name="Looney B."/>
            <person name="Miyauchi S."/>
            <person name="Morin E."/>
            <person name="Drula E."/>
            <person name="Courty P.E."/>
            <person name="Kohler A."/>
            <person name="Kuo A."/>
            <person name="LaButti K."/>
            <person name="Pangilinan J."/>
            <person name="Lipzen A."/>
            <person name="Riley R."/>
            <person name="Andreopoulos W."/>
            <person name="He G."/>
            <person name="Johnson J."/>
            <person name="Nolan M."/>
            <person name="Tritt A."/>
            <person name="Barry K.W."/>
            <person name="Grigoriev I.V."/>
            <person name="Nagy L.G."/>
            <person name="Hibbett D."/>
            <person name="Henrissat B."/>
            <person name="Matheny P.B."/>
            <person name="Labbe J."/>
            <person name="Martin F.M."/>
        </authorList>
    </citation>
    <scope>NUCLEOTIDE SEQUENCE</scope>
    <source>
        <strain evidence="6">BPL690</strain>
    </source>
</reference>
<dbReference type="InterPro" id="IPR051218">
    <property type="entry name" value="Sec_MonoDiacylglyc_Lipase"/>
</dbReference>
<dbReference type="EMBL" id="WTXG01000015">
    <property type="protein sequence ID" value="KAI0301189.1"/>
    <property type="molecule type" value="Genomic_DNA"/>
</dbReference>
<comment type="catalytic activity">
    <reaction evidence="4">
        <text>a monoacylglycerol + H2O = glycerol + a fatty acid + H(+)</text>
        <dbReference type="Rhea" id="RHEA:15245"/>
        <dbReference type="ChEBI" id="CHEBI:15377"/>
        <dbReference type="ChEBI" id="CHEBI:15378"/>
        <dbReference type="ChEBI" id="CHEBI:17408"/>
        <dbReference type="ChEBI" id="CHEBI:17754"/>
        <dbReference type="ChEBI" id="CHEBI:28868"/>
    </reaction>
</comment>
<proteinExistence type="inferred from homology"/>
<evidence type="ECO:0000256" key="3">
    <source>
        <dbReference type="ARBA" id="ARBA00047591"/>
    </source>
</evidence>
<sequence>MWSPFHPLLSLAGGILGHFQQPLNTSYSVRRIIPYIEFARAAYCKPSKITEWHCGDACNAIPGFVPTLTGGDGDATQFFYVGFWPAQSAVVVAHQGTDPLELMSVLTDANIAFMEPEPTLFPDLPSGIKVHSGFALEHEKTAQQILAEVRRLMAEHSSTHVILIGHSLGGALAELDALFLKLNLPANANIRGVTFGTPRVGNRDWATFFDSHIAEFTRMNNKRDVVPIVPGRFLGFRHPEGEIHIEPNGHAVACPGADDGTDPQCSDLMVPDIGDGNIIDHLGPYHGIFIGTTFCTP</sequence>
<dbReference type="SUPFAM" id="SSF53474">
    <property type="entry name" value="alpha/beta-Hydrolases"/>
    <property type="match status" value="1"/>
</dbReference>